<proteinExistence type="predicted"/>
<evidence type="ECO:0000313" key="2">
    <source>
        <dbReference type="Proteomes" id="UP001595755"/>
    </source>
</evidence>
<reference evidence="2" key="1">
    <citation type="journal article" date="2019" name="Int. J. Syst. Evol. Microbiol.">
        <title>The Global Catalogue of Microorganisms (GCM) 10K type strain sequencing project: providing services to taxonomists for standard genome sequencing and annotation.</title>
        <authorList>
            <consortium name="The Broad Institute Genomics Platform"/>
            <consortium name="The Broad Institute Genome Sequencing Center for Infectious Disease"/>
            <person name="Wu L."/>
            <person name="Ma J."/>
        </authorList>
    </citation>
    <scope>NUCLEOTIDE SEQUENCE [LARGE SCALE GENOMIC DNA]</scope>
    <source>
        <strain evidence="2">CGMCC 4.1641</strain>
    </source>
</reference>
<keyword evidence="2" id="KW-1185">Reference proteome</keyword>
<protein>
    <submittedName>
        <fullName evidence="1">Type I-C CRISPR-associated protein Cas8c/Csd1</fullName>
    </submittedName>
</protein>
<evidence type="ECO:0000313" key="1">
    <source>
        <dbReference type="EMBL" id="MFC4304889.1"/>
    </source>
</evidence>
<dbReference type="Pfam" id="PF09709">
    <property type="entry name" value="Cas_Csd1"/>
    <property type="match status" value="1"/>
</dbReference>
<comment type="caution">
    <text evidence="1">The sequence shown here is derived from an EMBL/GenBank/DDBJ whole genome shotgun (WGS) entry which is preliminary data.</text>
</comment>
<dbReference type="EMBL" id="JBHSED010000035">
    <property type="protein sequence ID" value="MFC4304889.1"/>
    <property type="molecule type" value="Genomic_DNA"/>
</dbReference>
<gene>
    <name evidence="1" type="primary">cas8c</name>
    <name evidence="1" type="ORF">ACFO1S_15775</name>
</gene>
<dbReference type="InterPro" id="IPR010144">
    <property type="entry name" value="CRISPR-assoc_prot_Csd1-typ"/>
</dbReference>
<dbReference type="NCBIfam" id="TIGR01863">
    <property type="entry name" value="cas_Csd1"/>
    <property type="match status" value="1"/>
</dbReference>
<sequence length="614" mass="68779">MIIQALYQRYLDLANDPDSGISPLYFSSGKVTYLLEIDESGELVGVRDIRNESGKKKVPLTMNLPEQASRSSGVFPYFLSDKAEYILGYYPNLATEKETLKKSSDALRKHEASHKLARLVLEGMDDPAAQAVLLFYEKWNTEQVREHPLLLTLREELDKGIDTNMIFRLNTQNAYIHDSPAIKAAWIKYREQADAATEFEGQCLLTGENNAPIARTHDKIKGVRGAQAAGASLISFNFRSAESYGKDSMQSYNSPVSKTAMFGYTTALNHLLSSSRNRTWIGDMTLVFWSGKPAVAEEIEPFLAAYFDPATDKGEDVGLTGQLKGILDRAREGKRLDMSMIPHSEVPFYVLGLSPNNARAAVRFFWQGNFGDLVLRLGQHAADFALKGYTERDDETPTIYRILSETMRVGGDGKNGPPPSLGGQLFRAVIEGKAYPYSLFVQIINRIRADGIINPLRTAIIKAYLLRYNRIQLKDRFEEELSVNVNPQANEPAYRLGRLFAVLERAQQDASGGAGRLNSTIKDRYFNTAASNPAAVFPILLKLSQHHMSKSRYGDFRDREIQSILLEVQAFPISLDLNQQGIFILGYYHQKHEFYVQIKAASEAKQEAATAVEQ</sequence>
<dbReference type="RefSeq" id="WP_204605624.1">
    <property type="nucleotide sequence ID" value="NZ_JBHSED010000035.1"/>
</dbReference>
<dbReference type="CDD" id="cd09757">
    <property type="entry name" value="Cas8c_I-C"/>
    <property type="match status" value="1"/>
</dbReference>
<organism evidence="1 2">
    <name type="scientific">Cohnella boryungensis</name>
    <dbReference type="NCBI Taxonomy" id="768479"/>
    <lineage>
        <taxon>Bacteria</taxon>
        <taxon>Bacillati</taxon>
        <taxon>Bacillota</taxon>
        <taxon>Bacilli</taxon>
        <taxon>Bacillales</taxon>
        <taxon>Paenibacillaceae</taxon>
        <taxon>Cohnella</taxon>
    </lineage>
</organism>
<dbReference type="Proteomes" id="UP001595755">
    <property type="component" value="Unassembled WGS sequence"/>
</dbReference>
<accession>A0ABV8SET7</accession>
<name>A0ABV8SET7_9BACL</name>